<dbReference type="InterPro" id="IPR050238">
    <property type="entry name" value="DNA_Rep/Repair_Clamp_Loader"/>
</dbReference>
<dbReference type="GO" id="GO:0016887">
    <property type="term" value="F:ATP hydrolysis activity"/>
    <property type="evidence" value="ECO:0007669"/>
    <property type="project" value="InterPro"/>
</dbReference>
<protein>
    <recommendedName>
        <fullName evidence="4">AAA+ ATPase domain-containing protein</fullName>
    </recommendedName>
</protein>
<dbReference type="GO" id="GO:0005663">
    <property type="term" value="C:DNA replication factor C complex"/>
    <property type="evidence" value="ECO:0007669"/>
    <property type="project" value="TreeGrafter"/>
</dbReference>
<dbReference type="HAMAP" id="MF_04162">
    <property type="entry name" value="T4_Clamp_Loader_L"/>
    <property type="match status" value="1"/>
</dbReference>
<dbReference type="SUPFAM" id="SSF52540">
    <property type="entry name" value="P-loop containing nucleoside triphosphate hydrolases"/>
    <property type="match status" value="1"/>
</dbReference>
<proteinExistence type="inferred from homology"/>
<evidence type="ECO:0000256" key="3">
    <source>
        <dbReference type="ARBA" id="ARBA00022840"/>
    </source>
</evidence>
<dbReference type="InterPro" id="IPR003959">
    <property type="entry name" value="ATPase_AAA_core"/>
</dbReference>
<dbReference type="PANTHER" id="PTHR11669">
    <property type="entry name" value="REPLICATION FACTOR C / DNA POLYMERASE III GAMMA-TAU SUBUNIT"/>
    <property type="match status" value="1"/>
</dbReference>
<dbReference type="GO" id="GO:0006261">
    <property type="term" value="P:DNA-templated DNA replication"/>
    <property type="evidence" value="ECO:0007669"/>
    <property type="project" value="TreeGrafter"/>
</dbReference>
<dbReference type="EMBL" id="MN740699">
    <property type="protein sequence ID" value="QHU08924.1"/>
    <property type="molecule type" value="Genomic_DNA"/>
</dbReference>
<keyword evidence="2" id="KW-0547">Nucleotide-binding</keyword>
<keyword evidence="1" id="KW-0235">DNA replication</keyword>
<evidence type="ECO:0000259" key="4">
    <source>
        <dbReference type="SMART" id="SM00382"/>
    </source>
</evidence>
<dbReference type="CDD" id="cd00009">
    <property type="entry name" value="AAA"/>
    <property type="match status" value="1"/>
</dbReference>
<dbReference type="GO" id="GO:0006281">
    <property type="term" value="P:DNA repair"/>
    <property type="evidence" value="ECO:0007669"/>
    <property type="project" value="TreeGrafter"/>
</dbReference>
<dbReference type="InterPro" id="IPR027417">
    <property type="entry name" value="P-loop_NTPase"/>
</dbReference>
<dbReference type="InterPro" id="IPR003593">
    <property type="entry name" value="AAA+_ATPase"/>
</dbReference>
<dbReference type="GO" id="GO:0003689">
    <property type="term" value="F:DNA clamp loader activity"/>
    <property type="evidence" value="ECO:0007669"/>
    <property type="project" value="InterPro"/>
</dbReference>
<accession>A0A6C0JYS5</accession>
<dbReference type="Pfam" id="PF00004">
    <property type="entry name" value="AAA"/>
    <property type="match status" value="1"/>
</dbReference>
<name>A0A6C0JYS5_9ZZZZ</name>
<evidence type="ECO:0000256" key="1">
    <source>
        <dbReference type="ARBA" id="ARBA00022705"/>
    </source>
</evidence>
<dbReference type="AlphaFoldDB" id="A0A6C0JYS5"/>
<evidence type="ECO:0000313" key="5">
    <source>
        <dbReference type="EMBL" id="QHU08924.1"/>
    </source>
</evidence>
<dbReference type="GO" id="GO:0005524">
    <property type="term" value="F:ATP binding"/>
    <property type="evidence" value="ECO:0007669"/>
    <property type="project" value="UniProtKB-KW"/>
</dbReference>
<feature type="domain" description="AAA+ ATPase" evidence="4">
    <location>
        <begin position="38"/>
        <end position="178"/>
    </location>
</feature>
<evidence type="ECO:0000256" key="2">
    <source>
        <dbReference type="ARBA" id="ARBA00022741"/>
    </source>
</evidence>
<dbReference type="SMART" id="SM00382">
    <property type="entry name" value="AAA"/>
    <property type="match status" value="1"/>
</dbReference>
<dbReference type="InterPro" id="IPR046388">
    <property type="entry name" value="T4_Clamp_Loader_L"/>
</dbReference>
<organism evidence="5">
    <name type="scientific">viral metagenome</name>
    <dbReference type="NCBI Taxonomy" id="1070528"/>
    <lineage>
        <taxon>unclassified sequences</taxon>
        <taxon>metagenomes</taxon>
        <taxon>organismal metagenomes</taxon>
    </lineage>
</organism>
<dbReference type="InterPro" id="IPR048815">
    <property type="entry name" value="Gp44_lid"/>
</dbReference>
<dbReference type="Gene3D" id="3.40.50.300">
    <property type="entry name" value="P-loop containing nucleotide triphosphate hydrolases"/>
    <property type="match status" value="1"/>
</dbReference>
<dbReference type="PANTHER" id="PTHR11669:SF20">
    <property type="entry name" value="REPLICATION FACTOR C SUBUNIT 4"/>
    <property type="match status" value="1"/>
</dbReference>
<dbReference type="Gene3D" id="1.20.272.10">
    <property type="match status" value="1"/>
</dbReference>
<dbReference type="Pfam" id="PF21328">
    <property type="entry name" value="Gp44_lid"/>
    <property type="match status" value="1"/>
</dbReference>
<sequence length="313" mass="35676">MNNEEFLFSQKYRPKTVSECILPKRLKDLFQSYVNDRQVPNLLLYSGSGMGKTTTARAICEEIGLDYLIINGSDENGVDTVRNKITNYASSMSLKGGKKVIIIDEMEYMSLNAQAILRHATEEFSHNCTFIFTCNYPSKIIEPLHSRCAVIDFSLKANEKPEMAALFFDRVKHILKIESIEYDAKVIVEIIKKYFPDYRRVLNELQRYSKFGKIDTGILSDLTDESVKELIKHIASKDFTAMRKWVGIHGLDASNIYRQIYDQLSATMEADSVPAAVMILGDYMYKSAFCSDQEINLAACCTELMVECSFLDK</sequence>
<keyword evidence="3" id="KW-0067">ATP-binding</keyword>
<dbReference type="Gene3D" id="1.10.8.60">
    <property type="match status" value="1"/>
</dbReference>
<reference evidence="5" key="1">
    <citation type="journal article" date="2020" name="Nature">
        <title>Giant virus diversity and host interactions through global metagenomics.</title>
        <authorList>
            <person name="Schulz F."/>
            <person name="Roux S."/>
            <person name="Paez-Espino D."/>
            <person name="Jungbluth S."/>
            <person name="Walsh D.A."/>
            <person name="Denef V.J."/>
            <person name="McMahon K.D."/>
            <person name="Konstantinidis K.T."/>
            <person name="Eloe-Fadrosh E.A."/>
            <person name="Kyrpides N.C."/>
            <person name="Woyke T."/>
        </authorList>
    </citation>
    <scope>NUCLEOTIDE SEQUENCE</scope>
    <source>
        <strain evidence="5">GVMAG-S-1064190-84</strain>
    </source>
</reference>